<feature type="transmembrane region" description="Helical" evidence="8">
    <location>
        <begin position="367"/>
        <end position="395"/>
    </location>
</feature>
<dbReference type="Proteomes" id="UP000091956">
    <property type="component" value="Unassembled WGS sequence"/>
</dbReference>
<accession>A0A1B8GVW3</accession>
<name>A0A1B8GVW3_9PEZI</name>
<feature type="transmembrane region" description="Helical" evidence="8">
    <location>
        <begin position="407"/>
        <end position="426"/>
    </location>
</feature>
<keyword evidence="5 8" id="KW-1133">Transmembrane helix</keyword>
<evidence type="ECO:0000256" key="5">
    <source>
        <dbReference type="ARBA" id="ARBA00022989"/>
    </source>
</evidence>
<evidence type="ECO:0000256" key="1">
    <source>
        <dbReference type="ARBA" id="ARBA00004141"/>
    </source>
</evidence>
<feature type="transmembrane region" description="Helical" evidence="8">
    <location>
        <begin position="115"/>
        <end position="136"/>
    </location>
</feature>
<keyword evidence="3 7" id="KW-0813">Transport</keyword>
<feature type="transmembrane region" description="Helical" evidence="8">
    <location>
        <begin position="64"/>
        <end position="82"/>
    </location>
</feature>
<comment type="similarity">
    <text evidence="2 7">Belongs to the major facilitator superfamily. Sugar transporter (TC 2.A.1.1) family.</text>
</comment>
<protein>
    <recommendedName>
        <fullName evidence="9">Major facilitator superfamily (MFS) profile domain-containing protein</fullName>
    </recommendedName>
</protein>
<comment type="subcellular location">
    <subcellularLocation>
        <location evidence="1">Membrane</location>
        <topology evidence="1">Multi-pass membrane protein</topology>
    </subcellularLocation>
</comment>
<dbReference type="RefSeq" id="XP_018133707.1">
    <property type="nucleotide sequence ID" value="XM_018271403.2"/>
</dbReference>
<feature type="domain" description="Major facilitator superfamily (MFS) profile" evidence="9">
    <location>
        <begin position="13"/>
        <end position="460"/>
    </location>
</feature>
<dbReference type="PANTHER" id="PTHR48022:SF28">
    <property type="entry name" value="MAJOR FACILITATOR SUPERFAMILY (MFS) PROFILE DOMAIN-CONTAINING PROTEIN-RELATED"/>
    <property type="match status" value="1"/>
</dbReference>
<dbReference type="InterPro" id="IPR036259">
    <property type="entry name" value="MFS_trans_sf"/>
</dbReference>
<dbReference type="PRINTS" id="PR00171">
    <property type="entry name" value="SUGRTRNSPORT"/>
</dbReference>
<sequence>MTVLTGRPLSWAITATAGCGFLLFGYDQGVMSGLLSGAAFIKQFPEIDTTPSGTGSSSLQGTVVAIYEIGCFFGAIFCFMFGERLGRRNCIMLGCIVLSIGAALQASAYTIPHMIVGRIVAGLGNGMNTSTIPVWHSELMQAKKRGKGLAIELAINIFGVMTAYWVDYGFSYVSSGAQFRVPLALQIVFAVVTFAGILFLPESPRWLIAHERHSEARHILWALEMDPNSITESDPAINRQILEIQNAVNEERAATEGRSKTALLKNGPQKFRHRVLLGIGGQFMQQLSGINLITYYAPVIFENSVKLSHNLALLLAGFNGVAYFFSSLIPIWIIDRLGRRKLMLFAAAGQCACMAILAGTVSSGTKAGGVVAIVMLFLFNFFFAVGLLAIPWLLPAEYAPLAIRTRAASLATASNWIFTFLVVEITPVSINSIGWKTYIYFAVFNFFFIPLIWFFYPETQNLSLEQIDKLFTGEKVIIHWHPSMGSIAGAEHSPEAGSTDGDKISEQEVCHDDLKAL</sequence>
<dbReference type="InterPro" id="IPR020846">
    <property type="entry name" value="MFS_dom"/>
</dbReference>
<feature type="transmembrane region" description="Helical" evidence="8">
    <location>
        <begin position="342"/>
        <end position="361"/>
    </location>
</feature>
<dbReference type="GO" id="GO:0005351">
    <property type="term" value="F:carbohydrate:proton symporter activity"/>
    <property type="evidence" value="ECO:0007669"/>
    <property type="project" value="TreeGrafter"/>
</dbReference>
<dbReference type="SUPFAM" id="SSF103473">
    <property type="entry name" value="MFS general substrate transporter"/>
    <property type="match status" value="1"/>
</dbReference>
<evidence type="ECO:0000256" key="4">
    <source>
        <dbReference type="ARBA" id="ARBA00022692"/>
    </source>
</evidence>
<keyword evidence="6 8" id="KW-0472">Membrane</keyword>
<dbReference type="Pfam" id="PF00083">
    <property type="entry name" value="Sugar_tr"/>
    <property type="match status" value="1"/>
</dbReference>
<reference evidence="11" key="2">
    <citation type="journal article" date="2018" name="Nat. Commun.">
        <title>Extreme sensitivity to ultraviolet light in the fungal pathogen causing white-nose syndrome of bats.</title>
        <authorList>
            <person name="Palmer J.M."/>
            <person name="Drees K.P."/>
            <person name="Foster J.T."/>
            <person name="Lindner D.L."/>
        </authorList>
    </citation>
    <scope>NUCLEOTIDE SEQUENCE [LARGE SCALE GENOMIC DNA]</scope>
    <source>
        <strain evidence="11">UAMH 10579</strain>
    </source>
</reference>
<dbReference type="InterPro" id="IPR005828">
    <property type="entry name" value="MFS_sugar_transport-like"/>
</dbReference>
<feature type="transmembrane region" description="Helical" evidence="8">
    <location>
        <begin position="438"/>
        <end position="456"/>
    </location>
</feature>
<dbReference type="OrthoDB" id="6133115at2759"/>
<dbReference type="GeneID" id="28835274"/>
<proteinExistence type="inferred from homology"/>
<dbReference type="InterPro" id="IPR003663">
    <property type="entry name" value="Sugar/inositol_transpt"/>
</dbReference>
<feature type="transmembrane region" description="Helical" evidence="8">
    <location>
        <begin position="311"/>
        <end position="333"/>
    </location>
</feature>
<dbReference type="NCBIfam" id="TIGR00879">
    <property type="entry name" value="SP"/>
    <property type="match status" value="1"/>
</dbReference>
<feature type="transmembrane region" description="Helical" evidence="8">
    <location>
        <begin position="9"/>
        <end position="26"/>
    </location>
</feature>
<dbReference type="PANTHER" id="PTHR48022">
    <property type="entry name" value="PLASTIDIC GLUCOSE TRANSPORTER 4"/>
    <property type="match status" value="1"/>
</dbReference>
<dbReference type="FunFam" id="1.20.1250.20:FF:000061">
    <property type="entry name" value="MFS sugar transporter"/>
    <property type="match status" value="1"/>
</dbReference>
<evidence type="ECO:0000313" key="10">
    <source>
        <dbReference type="EMBL" id="OBT99974.1"/>
    </source>
</evidence>
<dbReference type="GO" id="GO:0016020">
    <property type="term" value="C:membrane"/>
    <property type="evidence" value="ECO:0007669"/>
    <property type="project" value="UniProtKB-SubCell"/>
</dbReference>
<reference evidence="10 11" key="1">
    <citation type="submission" date="2016-03" db="EMBL/GenBank/DDBJ databases">
        <title>Comparative genomics of Pseudogymnoascus destructans, the fungus causing white-nose syndrome of bats.</title>
        <authorList>
            <person name="Palmer J.M."/>
            <person name="Drees K.P."/>
            <person name="Foster J.T."/>
            <person name="Lindner D.L."/>
        </authorList>
    </citation>
    <scope>NUCLEOTIDE SEQUENCE [LARGE SCALE GENOMIC DNA]</scope>
    <source>
        <strain evidence="10 11">UAMH 10579</strain>
    </source>
</reference>
<evidence type="ECO:0000256" key="3">
    <source>
        <dbReference type="ARBA" id="ARBA00022448"/>
    </source>
</evidence>
<dbReference type="InterPro" id="IPR050360">
    <property type="entry name" value="MFS_Sugar_Transporters"/>
</dbReference>
<feature type="transmembrane region" description="Helical" evidence="8">
    <location>
        <begin position="148"/>
        <end position="166"/>
    </location>
</feature>
<evidence type="ECO:0000313" key="11">
    <source>
        <dbReference type="Proteomes" id="UP000091956"/>
    </source>
</evidence>
<evidence type="ECO:0000259" key="9">
    <source>
        <dbReference type="PROSITE" id="PS50850"/>
    </source>
</evidence>
<evidence type="ECO:0000256" key="7">
    <source>
        <dbReference type="RuleBase" id="RU003346"/>
    </source>
</evidence>
<keyword evidence="4 8" id="KW-0812">Transmembrane</keyword>
<feature type="transmembrane region" description="Helical" evidence="8">
    <location>
        <begin position="89"/>
        <end position="109"/>
    </location>
</feature>
<feature type="transmembrane region" description="Helical" evidence="8">
    <location>
        <begin position="181"/>
        <end position="200"/>
    </location>
</feature>
<dbReference type="PROSITE" id="PS50850">
    <property type="entry name" value="MFS"/>
    <property type="match status" value="1"/>
</dbReference>
<dbReference type="PROSITE" id="PS51257">
    <property type="entry name" value="PROKAR_LIPOPROTEIN"/>
    <property type="match status" value="1"/>
</dbReference>
<feature type="transmembrane region" description="Helical" evidence="8">
    <location>
        <begin position="275"/>
        <end position="299"/>
    </location>
</feature>
<gene>
    <name evidence="10" type="ORF">VE01_01888</name>
</gene>
<evidence type="ECO:0000256" key="2">
    <source>
        <dbReference type="ARBA" id="ARBA00010992"/>
    </source>
</evidence>
<dbReference type="EMBL" id="KV460210">
    <property type="protein sequence ID" value="OBT99974.1"/>
    <property type="molecule type" value="Genomic_DNA"/>
</dbReference>
<organism evidence="10 11">
    <name type="scientific">Pseudogymnoascus verrucosus</name>
    <dbReference type="NCBI Taxonomy" id="342668"/>
    <lineage>
        <taxon>Eukaryota</taxon>
        <taxon>Fungi</taxon>
        <taxon>Dikarya</taxon>
        <taxon>Ascomycota</taxon>
        <taxon>Pezizomycotina</taxon>
        <taxon>Leotiomycetes</taxon>
        <taxon>Thelebolales</taxon>
        <taxon>Thelebolaceae</taxon>
        <taxon>Pseudogymnoascus</taxon>
    </lineage>
</organism>
<dbReference type="Gene3D" id="1.20.1250.20">
    <property type="entry name" value="MFS general substrate transporter like domains"/>
    <property type="match status" value="1"/>
</dbReference>
<evidence type="ECO:0000256" key="8">
    <source>
        <dbReference type="SAM" id="Phobius"/>
    </source>
</evidence>
<keyword evidence="11" id="KW-1185">Reference proteome</keyword>
<evidence type="ECO:0000256" key="6">
    <source>
        <dbReference type="ARBA" id="ARBA00023136"/>
    </source>
</evidence>
<dbReference type="AlphaFoldDB" id="A0A1B8GVW3"/>